<sequence length="235" mass="27838">MAMWNPWRGCHKYSEGCKYCYIHKGDRKRNVDTNRIKRSSKFNMPIVKNKSGEYKMKSGQTVFLCFSTDFLIEEADPWRPECWKIIKERSDLHFTFLTKRIERFMACMPEDWEHGYENVTVGCTIENQDRADDRLSLFSTLPIKHKNIICQPLIERVDVEKYLSNVELVVVGGESDRHARPLDYDWVLDIREQCIRKNVHFEFRQCGSHFIKDGKRYKLAVKDLCSQARKANINT</sequence>
<dbReference type="InterPro" id="IPR011101">
    <property type="entry name" value="DUF5131"/>
</dbReference>
<reference evidence="1" key="1">
    <citation type="submission" date="2020-07" db="EMBL/GenBank/DDBJ databases">
        <title>Vallitalea pronyensis genome.</title>
        <authorList>
            <person name="Postec A."/>
        </authorList>
    </citation>
    <scope>NUCLEOTIDE SEQUENCE</scope>
    <source>
        <strain evidence="1">FatNI3</strain>
    </source>
</reference>
<gene>
    <name evidence="1" type="ORF">HZI73_24925</name>
</gene>
<name>A0A8J8MPP3_9FIRM</name>
<dbReference type="KEGG" id="vpy:HZI73_24925"/>
<dbReference type="Pfam" id="PF07505">
    <property type="entry name" value="DUF5131"/>
    <property type="match status" value="1"/>
</dbReference>
<keyword evidence="2" id="KW-1185">Reference proteome</keyword>
<dbReference type="AlphaFoldDB" id="A0A8J8MPP3"/>
<dbReference type="RefSeq" id="WP_212696045.1">
    <property type="nucleotide sequence ID" value="NZ_CP058649.1"/>
</dbReference>
<evidence type="ECO:0000313" key="2">
    <source>
        <dbReference type="Proteomes" id="UP000683246"/>
    </source>
</evidence>
<dbReference type="Proteomes" id="UP000683246">
    <property type="component" value="Chromosome"/>
</dbReference>
<organism evidence="1 2">
    <name type="scientific">Vallitalea pronyensis</name>
    <dbReference type="NCBI Taxonomy" id="1348613"/>
    <lineage>
        <taxon>Bacteria</taxon>
        <taxon>Bacillati</taxon>
        <taxon>Bacillota</taxon>
        <taxon>Clostridia</taxon>
        <taxon>Lachnospirales</taxon>
        <taxon>Vallitaleaceae</taxon>
        <taxon>Vallitalea</taxon>
    </lineage>
</organism>
<dbReference type="EMBL" id="CP058649">
    <property type="protein sequence ID" value="QUI25344.1"/>
    <property type="molecule type" value="Genomic_DNA"/>
</dbReference>
<protein>
    <submittedName>
        <fullName evidence="1">DUF5131 family protein</fullName>
    </submittedName>
</protein>
<proteinExistence type="predicted"/>
<accession>A0A8J8MPP3</accession>
<evidence type="ECO:0000313" key="1">
    <source>
        <dbReference type="EMBL" id="QUI25344.1"/>
    </source>
</evidence>